<proteinExistence type="inferred from homology"/>
<feature type="domain" description="Transposase putative helix-turn-helix" evidence="11">
    <location>
        <begin position="1"/>
        <end position="48"/>
    </location>
</feature>
<feature type="coiled-coil region" evidence="8">
    <location>
        <begin position="215"/>
        <end position="246"/>
    </location>
</feature>
<dbReference type="PATRIC" id="fig|1216932.3.peg.70"/>
<name>W6RUF0_9CLOT</name>
<keyword evidence="6" id="KW-0238">DNA-binding</keyword>
<protein>
    <submittedName>
        <fullName evidence="12">Transposase</fullName>
    </submittedName>
</protein>
<keyword evidence="13" id="KW-1185">Reference proteome</keyword>
<dbReference type="GO" id="GO:0006310">
    <property type="term" value="P:DNA recombination"/>
    <property type="evidence" value="ECO:0007669"/>
    <property type="project" value="UniProtKB-KW"/>
</dbReference>
<evidence type="ECO:0000313" key="12">
    <source>
        <dbReference type="EMBL" id="CDM67264.1"/>
    </source>
</evidence>
<dbReference type="Pfam" id="PF01385">
    <property type="entry name" value="OrfB_IS605"/>
    <property type="match status" value="1"/>
</dbReference>
<evidence type="ECO:0000259" key="11">
    <source>
        <dbReference type="Pfam" id="PF12323"/>
    </source>
</evidence>
<gene>
    <name evidence="12" type="ORF">CM240_0085</name>
</gene>
<dbReference type="InterPro" id="IPR001959">
    <property type="entry name" value="Transposase"/>
</dbReference>
<organism evidence="12 13">
    <name type="scientific">Clostridium bornimense</name>
    <dbReference type="NCBI Taxonomy" id="1216932"/>
    <lineage>
        <taxon>Bacteria</taxon>
        <taxon>Bacillati</taxon>
        <taxon>Bacillota</taxon>
        <taxon>Clostridia</taxon>
        <taxon>Eubacteriales</taxon>
        <taxon>Clostridiaceae</taxon>
        <taxon>Clostridium</taxon>
    </lineage>
</organism>
<evidence type="ECO:0000256" key="7">
    <source>
        <dbReference type="ARBA" id="ARBA00023172"/>
    </source>
</evidence>
<dbReference type="Proteomes" id="UP000019426">
    <property type="component" value="Chromosome M2/40_rep1"/>
</dbReference>
<feature type="domain" description="Probable transposase IS891/IS1136/IS1341" evidence="9">
    <location>
        <begin position="190"/>
        <end position="310"/>
    </location>
</feature>
<keyword evidence="5" id="KW-0862">Zinc</keyword>
<dbReference type="InterPro" id="IPR010095">
    <property type="entry name" value="Cas12f1-like_TNB"/>
</dbReference>
<evidence type="ECO:0000256" key="5">
    <source>
        <dbReference type="ARBA" id="ARBA00022833"/>
    </source>
</evidence>
<evidence type="ECO:0000256" key="1">
    <source>
        <dbReference type="ARBA" id="ARBA00008761"/>
    </source>
</evidence>
<dbReference type="eggNOG" id="COG0675">
    <property type="taxonomic scope" value="Bacteria"/>
</dbReference>
<reference evidence="12 13" key="1">
    <citation type="submission" date="2013-11" db="EMBL/GenBank/DDBJ databases">
        <title>Complete genome sequence of Clostridum sp. M2/40.</title>
        <authorList>
            <person name="Wibberg D."/>
            <person name="Puehler A."/>
            <person name="Schlueter A."/>
        </authorList>
    </citation>
    <scope>NUCLEOTIDE SEQUENCE [LARGE SCALE GENOMIC DNA]</scope>
    <source>
        <strain evidence="13">M2/40</strain>
    </source>
</reference>
<evidence type="ECO:0000256" key="6">
    <source>
        <dbReference type="ARBA" id="ARBA00023125"/>
    </source>
</evidence>
<evidence type="ECO:0000256" key="2">
    <source>
        <dbReference type="ARBA" id="ARBA00011044"/>
    </source>
</evidence>
<comment type="similarity">
    <text evidence="2">In the N-terminal section; belongs to the transposase 2 family.</text>
</comment>
<dbReference type="EMBL" id="HG917868">
    <property type="protein sequence ID" value="CDM67264.1"/>
    <property type="molecule type" value="Genomic_DNA"/>
</dbReference>
<dbReference type="HOGENOM" id="CLU_032903_0_2_9"/>
<feature type="domain" description="Cas12f1-like TNB" evidence="10">
    <location>
        <begin position="322"/>
        <end position="387"/>
    </location>
</feature>
<dbReference type="NCBIfam" id="TIGR01766">
    <property type="entry name" value="IS200/IS605 family accessory protein TnpB-like domain"/>
    <property type="match status" value="1"/>
</dbReference>
<dbReference type="STRING" id="1216932.CM240_0085"/>
<comment type="similarity">
    <text evidence="1">In the C-terminal section; belongs to the transposase 35 family.</text>
</comment>
<evidence type="ECO:0000256" key="8">
    <source>
        <dbReference type="SAM" id="Coils"/>
    </source>
</evidence>
<dbReference type="KEGG" id="clt:CM240_0085"/>
<sequence length="396" mass="46958">MRKLLRAYKVEIKPTHKQIEKINQSIGVCRWLYNHYLFTNSQLYSQYKEGFIDKKESFISANDFDKYINNKVKCLEKYSWINNCGSKARKKAIQNAETAYKRFFNGQCKFPRFKKKKNDDIKLYFPKNNKGDWKVDRHRIMIPTLKNVRLKEYGYIPVGAKVISGTVSKKYNRYYVSVIIDTDWTIPSGEYTEGIGIDLGVKDLAICSNKQKFKNINKTQKIRKLEKKLKNEQKRLSRKYESLKLRNKNKKGDATRQNIQKQIVKVQSIHQRLTNIRTDYINKTIYEIVKQKPRYITIEDLNVNGMMKNRHLSKAVVQQKLYEFRNKLNYKCNLFGIELRIVDRFYPSSKLCNNCGSIKSDLKLKDRIYKCHCGYVEDRDYNASLNLKDAKIYKIA</sequence>
<evidence type="ECO:0000259" key="9">
    <source>
        <dbReference type="Pfam" id="PF01385"/>
    </source>
</evidence>
<keyword evidence="3" id="KW-0815">Transposition</keyword>
<dbReference type="PANTHER" id="PTHR30405:SF25">
    <property type="entry name" value="RNA-GUIDED DNA ENDONUCLEASE INSQ-RELATED"/>
    <property type="match status" value="1"/>
</dbReference>
<dbReference type="GO" id="GO:0003677">
    <property type="term" value="F:DNA binding"/>
    <property type="evidence" value="ECO:0007669"/>
    <property type="project" value="UniProtKB-KW"/>
</dbReference>
<dbReference type="GO" id="GO:0046872">
    <property type="term" value="F:metal ion binding"/>
    <property type="evidence" value="ECO:0007669"/>
    <property type="project" value="UniProtKB-KW"/>
</dbReference>
<evidence type="ECO:0000259" key="10">
    <source>
        <dbReference type="Pfam" id="PF07282"/>
    </source>
</evidence>
<dbReference type="Pfam" id="PF07282">
    <property type="entry name" value="Cas12f1-like_TNB"/>
    <property type="match status" value="1"/>
</dbReference>
<dbReference type="Pfam" id="PF12323">
    <property type="entry name" value="HTH_OrfB_IS605"/>
    <property type="match status" value="1"/>
</dbReference>
<dbReference type="GO" id="GO:0032196">
    <property type="term" value="P:transposition"/>
    <property type="evidence" value="ECO:0007669"/>
    <property type="project" value="UniProtKB-KW"/>
</dbReference>
<dbReference type="AlphaFoldDB" id="W6RUF0"/>
<keyword evidence="7" id="KW-0233">DNA recombination</keyword>
<evidence type="ECO:0000256" key="4">
    <source>
        <dbReference type="ARBA" id="ARBA00022723"/>
    </source>
</evidence>
<evidence type="ECO:0000313" key="13">
    <source>
        <dbReference type="Proteomes" id="UP000019426"/>
    </source>
</evidence>
<evidence type="ECO:0000256" key="3">
    <source>
        <dbReference type="ARBA" id="ARBA00022578"/>
    </source>
</evidence>
<dbReference type="NCBIfam" id="NF040570">
    <property type="entry name" value="guided_TnpB"/>
    <property type="match status" value="1"/>
</dbReference>
<dbReference type="InterPro" id="IPR051399">
    <property type="entry name" value="RNA-guided_DNA_endo/Transpos"/>
</dbReference>
<dbReference type="InterPro" id="IPR021027">
    <property type="entry name" value="Transposase_put_HTH"/>
</dbReference>
<keyword evidence="8" id="KW-0175">Coiled coil</keyword>
<dbReference type="PANTHER" id="PTHR30405">
    <property type="entry name" value="TRANSPOSASE"/>
    <property type="match status" value="1"/>
</dbReference>
<keyword evidence="4" id="KW-0479">Metal-binding</keyword>
<accession>W6RUF0</accession>